<dbReference type="InterPro" id="IPR004837">
    <property type="entry name" value="NaCa_Exmemb"/>
</dbReference>
<feature type="region of interest" description="Disordered" evidence="7">
    <location>
        <begin position="1"/>
        <end position="26"/>
    </location>
</feature>
<evidence type="ECO:0000313" key="11">
    <source>
        <dbReference type="Proteomes" id="UP001189429"/>
    </source>
</evidence>
<evidence type="ECO:0000259" key="9">
    <source>
        <dbReference type="Pfam" id="PF01699"/>
    </source>
</evidence>
<evidence type="ECO:0000313" key="10">
    <source>
        <dbReference type="EMBL" id="CAK0837397.1"/>
    </source>
</evidence>
<evidence type="ECO:0000256" key="7">
    <source>
        <dbReference type="SAM" id="MobiDB-lite"/>
    </source>
</evidence>
<dbReference type="InterPro" id="IPR044880">
    <property type="entry name" value="NCX_ion-bd_dom_sf"/>
</dbReference>
<feature type="transmembrane region" description="Helical" evidence="8">
    <location>
        <begin position="247"/>
        <end position="268"/>
    </location>
</feature>
<dbReference type="PANTHER" id="PTHR10846:SF8">
    <property type="entry name" value="INNER MEMBRANE PROTEIN YRBG"/>
    <property type="match status" value="1"/>
</dbReference>
<dbReference type="InterPro" id="IPR004481">
    <property type="entry name" value="K/Na/Ca-exchanger"/>
</dbReference>
<dbReference type="PANTHER" id="PTHR10846">
    <property type="entry name" value="SODIUM/POTASSIUM/CALCIUM EXCHANGER"/>
    <property type="match status" value="1"/>
</dbReference>
<accession>A0ABN9SXY2</accession>
<comment type="caution">
    <text evidence="10">The sequence shown here is derived from an EMBL/GenBank/DDBJ whole genome shotgun (WGS) entry which is preliminary data.</text>
</comment>
<dbReference type="Pfam" id="PF01699">
    <property type="entry name" value="Na_Ca_ex"/>
    <property type="match status" value="1"/>
</dbReference>
<evidence type="ECO:0000256" key="4">
    <source>
        <dbReference type="ARBA" id="ARBA00022692"/>
    </source>
</evidence>
<sequence>MPPTRQLSDESAGHERPRRRSSFHGVEVHVEEIMHSRMTDAHHLEMKMDATDFGNAAGIDFAPTKSPHIVKHSRRPSNGPQLDGVQDEALRGPALLYKDLKEVVVLSEGVMQLEFWPHVWEHVTLKLKCGTSVDRDELLVRIREHSLGKPWEHEYDSSVCFAFIRLQRTFTGETSTVDKFLAIPEFIVNVCLMSTLSVVDVKDIRKEDRWPLCFVGSMIWLAFQSWVLLEACDAIHYHIPAIPTSYLGITVCAVGTSFPNAVASVILAQQGKPDAAVANAVGSCVQNIFVAMALPWAFFSAQSMNFGALALDVSGINEGIVWMMGTLALVLLLALWPPSFTLQKSHGVILILVYVAYLVDVTLDQFVISVCPTLVSGFLC</sequence>
<keyword evidence="4 8" id="KW-0812">Transmembrane</keyword>
<organism evidence="10 11">
    <name type="scientific">Prorocentrum cordatum</name>
    <dbReference type="NCBI Taxonomy" id="2364126"/>
    <lineage>
        <taxon>Eukaryota</taxon>
        <taxon>Sar</taxon>
        <taxon>Alveolata</taxon>
        <taxon>Dinophyceae</taxon>
        <taxon>Prorocentrales</taxon>
        <taxon>Prorocentraceae</taxon>
        <taxon>Prorocentrum</taxon>
    </lineage>
</organism>
<dbReference type="EMBL" id="CAUYUJ010014149">
    <property type="protein sequence ID" value="CAK0837397.1"/>
    <property type="molecule type" value="Genomic_DNA"/>
</dbReference>
<feature type="transmembrane region" description="Helical" evidence="8">
    <location>
        <begin position="210"/>
        <end position="227"/>
    </location>
</feature>
<proteinExistence type="inferred from homology"/>
<feature type="transmembrane region" description="Helical" evidence="8">
    <location>
        <begin position="319"/>
        <end position="336"/>
    </location>
</feature>
<evidence type="ECO:0000256" key="8">
    <source>
        <dbReference type="SAM" id="Phobius"/>
    </source>
</evidence>
<evidence type="ECO:0000256" key="2">
    <source>
        <dbReference type="ARBA" id="ARBA00005364"/>
    </source>
</evidence>
<keyword evidence="6 8" id="KW-0472">Membrane</keyword>
<keyword evidence="3" id="KW-0813">Transport</keyword>
<evidence type="ECO:0000256" key="5">
    <source>
        <dbReference type="ARBA" id="ARBA00022989"/>
    </source>
</evidence>
<keyword evidence="11" id="KW-1185">Reference proteome</keyword>
<dbReference type="Proteomes" id="UP001189429">
    <property type="component" value="Unassembled WGS sequence"/>
</dbReference>
<feature type="transmembrane region" description="Helical" evidence="8">
    <location>
        <begin position="280"/>
        <end position="299"/>
    </location>
</feature>
<dbReference type="Gene3D" id="1.20.1420.30">
    <property type="entry name" value="NCX, central ion-binding region"/>
    <property type="match status" value="1"/>
</dbReference>
<comment type="similarity">
    <text evidence="2">Belongs to the Ca(2+):cation antiporter (CaCA) (TC 2.A.19) family. SLC24A subfamily.</text>
</comment>
<protein>
    <recommendedName>
        <fullName evidence="9">Sodium/calcium exchanger membrane region domain-containing protein</fullName>
    </recommendedName>
</protein>
<reference evidence="10" key="1">
    <citation type="submission" date="2023-10" db="EMBL/GenBank/DDBJ databases">
        <authorList>
            <person name="Chen Y."/>
            <person name="Shah S."/>
            <person name="Dougan E. K."/>
            <person name="Thang M."/>
            <person name="Chan C."/>
        </authorList>
    </citation>
    <scope>NUCLEOTIDE SEQUENCE [LARGE SCALE GENOMIC DNA]</scope>
</reference>
<feature type="transmembrane region" description="Helical" evidence="8">
    <location>
        <begin position="348"/>
        <end position="368"/>
    </location>
</feature>
<evidence type="ECO:0000256" key="6">
    <source>
        <dbReference type="ARBA" id="ARBA00023136"/>
    </source>
</evidence>
<keyword evidence="3" id="KW-0050">Antiport</keyword>
<evidence type="ECO:0000256" key="1">
    <source>
        <dbReference type="ARBA" id="ARBA00004141"/>
    </source>
</evidence>
<gene>
    <name evidence="10" type="ORF">PCOR1329_LOCUS33603</name>
</gene>
<keyword evidence="5 8" id="KW-1133">Transmembrane helix</keyword>
<evidence type="ECO:0000256" key="3">
    <source>
        <dbReference type="ARBA" id="ARBA00022449"/>
    </source>
</evidence>
<comment type="subcellular location">
    <subcellularLocation>
        <location evidence="1">Membrane</location>
        <topology evidence="1">Multi-pass membrane protein</topology>
    </subcellularLocation>
</comment>
<name>A0ABN9SXY2_9DINO</name>
<feature type="domain" description="Sodium/calcium exchanger membrane region" evidence="9">
    <location>
        <begin position="212"/>
        <end position="359"/>
    </location>
</feature>